<evidence type="ECO:0000259" key="2">
    <source>
        <dbReference type="SMART" id="SM00834"/>
    </source>
</evidence>
<protein>
    <submittedName>
        <fullName evidence="3">FmdB family transcriptional regulator</fullName>
    </submittedName>
</protein>
<feature type="region of interest" description="Disordered" evidence="1">
    <location>
        <begin position="20"/>
        <end position="42"/>
    </location>
</feature>
<sequence length="113" mass="13100">MMEDGVRFLPDVSRGRLGYERLHKPGHARPRVANRAVTPRRSGSDSFRWRITLPTYHYRCKSCGYDFTERQSFDDAPITVCPQCHEEQVRKIFSAVPIEFKGSGFYRTDSGKK</sequence>
<gene>
    <name evidence="3" type="ORF">BSTEL_1680</name>
</gene>
<proteinExistence type="predicted"/>
<feature type="domain" description="Putative regulatory protein FmdB zinc ribbon" evidence="2">
    <location>
        <begin position="54"/>
        <end position="94"/>
    </location>
</feature>
<dbReference type="NCBIfam" id="TIGR02605">
    <property type="entry name" value="CxxC_CxxC_SSSS"/>
    <property type="match status" value="1"/>
</dbReference>
<dbReference type="PANTHER" id="PTHR34404:SF2">
    <property type="entry name" value="CONSERVED SERINE RICH PROTEIN"/>
    <property type="match status" value="1"/>
</dbReference>
<organism evidence="3 4">
    <name type="scientific">Bifidobacterium stellenboschense</name>
    <dbReference type="NCBI Taxonomy" id="762211"/>
    <lineage>
        <taxon>Bacteria</taxon>
        <taxon>Bacillati</taxon>
        <taxon>Actinomycetota</taxon>
        <taxon>Actinomycetes</taxon>
        <taxon>Bifidobacteriales</taxon>
        <taxon>Bifidobacteriaceae</taxon>
        <taxon>Bifidobacterium</taxon>
    </lineage>
</organism>
<evidence type="ECO:0000256" key="1">
    <source>
        <dbReference type="SAM" id="MobiDB-lite"/>
    </source>
</evidence>
<dbReference type="eggNOG" id="COG2331">
    <property type="taxonomic scope" value="Bacteria"/>
</dbReference>
<dbReference type="STRING" id="762211.BSTEL_1680"/>
<dbReference type="AlphaFoldDB" id="A0A087DSV6"/>
<accession>A0A087DSV6</accession>
<keyword evidence="4" id="KW-1185">Reference proteome</keyword>
<dbReference type="PANTHER" id="PTHR34404">
    <property type="entry name" value="REGULATORY PROTEIN, FMDB FAMILY"/>
    <property type="match status" value="1"/>
</dbReference>
<name>A0A087DSV6_9BIFI</name>
<dbReference type="EMBL" id="JGZP01000009">
    <property type="protein sequence ID" value="KFI98606.1"/>
    <property type="molecule type" value="Genomic_DNA"/>
</dbReference>
<evidence type="ECO:0000313" key="3">
    <source>
        <dbReference type="EMBL" id="KFI98606.1"/>
    </source>
</evidence>
<comment type="caution">
    <text evidence="3">The sequence shown here is derived from an EMBL/GenBank/DDBJ whole genome shotgun (WGS) entry which is preliminary data.</text>
</comment>
<dbReference type="InterPro" id="IPR013429">
    <property type="entry name" value="Regulatory_FmdB_Zinc_ribbon"/>
</dbReference>
<reference evidence="3 4" key="1">
    <citation type="submission" date="2014-03" db="EMBL/GenBank/DDBJ databases">
        <title>Genomics of Bifidobacteria.</title>
        <authorList>
            <person name="Ventura M."/>
            <person name="Milani C."/>
            <person name="Lugli G.A."/>
        </authorList>
    </citation>
    <scope>NUCLEOTIDE SEQUENCE [LARGE SCALE GENOMIC DNA]</scope>
    <source>
        <strain evidence="3 4">DSM 23968</strain>
    </source>
</reference>
<dbReference type="Proteomes" id="UP000029004">
    <property type="component" value="Unassembled WGS sequence"/>
</dbReference>
<dbReference type="Pfam" id="PF09723">
    <property type="entry name" value="Zn_ribbon_8"/>
    <property type="match status" value="1"/>
</dbReference>
<evidence type="ECO:0000313" key="4">
    <source>
        <dbReference type="Proteomes" id="UP000029004"/>
    </source>
</evidence>
<dbReference type="SMART" id="SM00834">
    <property type="entry name" value="CxxC_CXXC_SSSS"/>
    <property type="match status" value="1"/>
</dbReference>